<feature type="domain" description="SPOR" evidence="2">
    <location>
        <begin position="128"/>
        <end position="204"/>
    </location>
</feature>
<evidence type="ECO:0000259" key="2">
    <source>
        <dbReference type="PROSITE" id="PS51724"/>
    </source>
</evidence>
<dbReference type="Pfam" id="PF05036">
    <property type="entry name" value="SPOR"/>
    <property type="match status" value="1"/>
</dbReference>
<accession>E8LKW5</accession>
<gene>
    <name evidence="3" type="ORF">HMPREF9444_01365</name>
</gene>
<dbReference type="STRING" id="762983.HMPREF9444_01365"/>
<dbReference type="PROSITE" id="PS51724">
    <property type="entry name" value="SPOR"/>
    <property type="match status" value="1"/>
</dbReference>
<proteinExistence type="predicted"/>
<dbReference type="RefSeq" id="WP_009143553.1">
    <property type="nucleotide sequence ID" value="NZ_GL831010.1"/>
</dbReference>
<keyword evidence="3" id="KW-0131">Cell cycle</keyword>
<feature type="region of interest" description="Disordered" evidence="1">
    <location>
        <begin position="102"/>
        <end position="124"/>
    </location>
</feature>
<dbReference type="SUPFAM" id="SSF110997">
    <property type="entry name" value="Sporulation related repeat"/>
    <property type="match status" value="1"/>
</dbReference>
<dbReference type="InterPro" id="IPR036680">
    <property type="entry name" value="SPOR-like_sf"/>
</dbReference>
<reference evidence="3 4" key="1">
    <citation type="submission" date="2011-01" db="EMBL/GenBank/DDBJ databases">
        <authorList>
            <person name="Weinstock G."/>
            <person name="Sodergren E."/>
            <person name="Clifton S."/>
            <person name="Fulton L."/>
            <person name="Fulton B."/>
            <person name="Courtney L."/>
            <person name="Fronick C."/>
            <person name="Harrison M."/>
            <person name="Strong C."/>
            <person name="Farmer C."/>
            <person name="Delahaunty K."/>
            <person name="Markovic C."/>
            <person name="Hall O."/>
            <person name="Minx P."/>
            <person name="Tomlinson C."/>
            <person name="Mitreva M."/>
            <person name="Hou S."/>
            <person name="Chen J."/>
            <person name="Wollam A."/>
            <person name="Pepin K.H."/>
            <person name="Johnson M."/>
            <person name="Bhonagiri V."/>
            <person name="Zhang X."/>
            <person name="Suruliraj S."/>
            <person name="Warren W."/>
            <person name="Chinwalla A."/>
            <person name="Mardis E.R."/>
            <person name="Wilson R.K."/>
        </authorList>
    </citation>
    <scope>NUCLEOTIDE SEQUENCE [LARGE SCALE GENOMIC DNA]</scope>
    <source>
        <strain evidence="4">DSM 22608 / JCM 16073 / KCTC 15190 / YIT 12066</strain>
    </source>
</reference>
<keyword evidence="4" id="KW-1185">Reference proteome</keyword>
<sequence length="204" mass="22046">MFSKISAGGKFKDKKKLFSLLLAAIVVILFAVFLLSLSGEKKSDVAATSSQGEVTGELVINQDAVTEPASKRYDYNNVITDTDEPNKEAMESASSPFDILEQKQSSDVAKPQEDLTVSEDSTETLTAEKPKVQAVLYCDSFADQASAETQKAKIAFSGVISNVVQRDGTYRLKIGPFPSRDEAKQVFSKLGDNSLVGTCSLVDE</sequence>
<dbReference type="Gene3D" id="3.30.70.1070">
    <property type="entry name" value="Sporulation related repeat"/>
    <property type="match status" value="1"/>
</dbReference>
<name>E8LKW5_SUCHY</name>
<dbReference type="AlphaFoldDB" id="E8LKW5"/>
<dbReference type="EMBL" id="AEVO01000076">
    <property type="protein sequence ID" value="EFY06844.1"/>
    <property type="molecule type" value="Genomic_DNA"/>
</dbReference>
<comment type="caution">
    <text evidence="3">The sequence shown here is derived from an EMBL/GenBank/DDBJ whole genome shotgun (WGS) entry which is preliminary data.</text>
</comment>
<dbReference type="HOGENOM" id="CLU_1342679_0_0_6"/>
<evidence type="ECO:0000256" key="1">
    <source>
        <dbReference type="SAM" id="MobiDB-lite"/>
    </source>
</evidence>
<dbReference type="OrthoDB" id="8558195at2"/>
<evidence type="ECO:0000313" key="3">
    <source>
        <dbReference type="EMBL" id="EFY06844.1"/>
    </source>
</evidence>
<dbReference type="GO" id="GO:0051301">
    <property type="term" value="P:cell division"/>
    <property type="evidence" value="ECO:0007669"/>
    <property type="project" value="UniProtKB-KW"/>
</dbReference>
<dbReference type="InterPro" id="IPR007730">
    <property type="entry name" value="SPOR-like_dom"/>
</dbReference>
<protein>
    <submittedName>
        <fullName evidence="3">Sporulation and cell division repeat protein</fullName>
    </submittedName>
</protein>
<keyword evidence="3" id="KW-0132">Cell division</keyword>
<organism evidence="3 4">
    <name type="scientific">Succinatimonas hippei (strain DSM 22608 / JCM 16073 / KCTC 15190 / YIT 12066)</name>
    <dbReference type="NCBI Taxonomy" id="762983"/>
    <lineage>
        <taxon>Bacteria</taxon>
        <taxon>Pseudomonadati</taxon>
        <taxon>Pseudomonadota</taxon>
        <taxon>Gammaproteobacteria</taxon>
        <taxon>Aeromonadales</taxon>
        <taxon>Succinivibrionaceae</taxon>
        <taxon>Succinatimonas</taxon>
    </lineage>
</organism>
<dbReference type="Proteomes" id="UP000018458">
    <property type="component" value="Unassembled WGS sequence"/>
</dbReference>
<dbReference type="GO" id="GO:0042834">
    <property type="term" value="F:peptidoglycan binding"/>
    <property type="evidence" value="ECO:0007669"/>
    <property type="project" value="InterPro"/>
</dbReference>
<evidence type="ECO:0000313" key="4">
    <source>
        <dbReference type="Proteomes" id="UP000018458"/>
    </source>
</evidence>